<comment type="function">
    <text evidence="4">Catalyzes the interconversion of L-alanine and D-alanine. May also act on other amino acids.</text>
</comment>
<dbReference type="InterPro" id="IPR011079">
    <property type="entry name" value="Ala_racemase_C"/>
</dbReference>
<dbReference type="SUPFAM" id="SSF50621">
    <property type="entry name" value="Alanine racemase C-terminal domain-like"/>
    <property type="match status" value="1"/>
</dbReference>
<evidence type="ECO:0000256" key="3">
    <source>
        <dbReference type="ARBA" id="ARBA00023235"/>
    </source>
</evidence>
<feature type="domain" description="Alanine racemase C-terminal" evidence="7">
    <location>
        <begin position="246"/>
        <end position="374"/>
    </location>
</feature>
<feature type="modified residue" description="N6-(pyridoxal phosphate)lysine" evidence="4 5">
    <location>
        <position position="38"/>
    </location>
</feature>
<reference evidence="8 9" key="1">
    <citation type="submission" date="2019-08" db="EMBL/GenBank/DDBJ databases">
        <title>In-depth cultivation of the pig gut microbiome towards novel bacterial diversity and tailored functional studies.</title>
        <authorList>
            <person name="Wylensek D."/>
            <person name="Hitch T.C.A."/>
            <person name="Clavel T."/>
        </authorList>
    </citation>
    <scope>NUCLEOTIDE SEQUENCE [LARGE SCALE GENOMIC DNA]</scope>
    <source>
        <strain evidence="8 9">WCA-389-WT-23D1</strain>
    </source>
</reference>
<name>A0A7X2NI99_9CLOT</name>
<dbReference type="Pfam" id="PF01168">
    <property type="entry name" value="Ala_racemase_N"/>
    <property type="match status" value="1"/>
</dbReference>
<dbReference type="HAMAP" id="MF_01201">
    <property type="entry name" value="Ala_racemase"/>
    <property type="match status" value="1"/>
</dbReference>
<evidence type="ECO:0000256" key="6">
    <source>
        <dbReference type="PIRSR" id="PIRSR600821-52"/>
    </source>
</evidence>
<dbReference type="NCBIfam" id="TIGR00492">
    <property type="entry name" value="alr"/>
    <property type="match status" value="1"/>
</dbReference>
<comment type="caution">
    <text evidence="8">The sequence shown here is derived from an EMBL/GenBank/DDBJ whole genome shotgun (WGS) entry which is preliminary data.</text>
</comment>
<dbReference type="InterPro" id="IPR020622">
    <property type="entry name" value="Ala_racemase_pyridoxalP-BS"/>
</dbReference>
<keyword evidence="3 4" id="KW-0413">Isomerase</keyword>
<dbReference type="InterPro" id="IPR009006">
    <property type="entry name" value="Ala_racemase/Decarboxylase_C"/>
</dbReference>
<dbReference type="GO" id="GO:0005829">
    <property type="term" value="C:cytosol"/>
    <property type="evidence" value="ECO:0007669"/>
    <property type="project" value="TreeGrafter"/>
</dbReference>
<dbReference type="PANTHER" id="PTHR30511:SF0">
    <property type="entry name" value="ALANINE RACEMASE, CATABOLIC-RELATED"/>
    <property type="match status" value="1"/>
</dbReference>
<sequence length="396" mass="43572">MIPYTRVFATVNLDAVVSNMKSMKESLPASTAIMGVVKADGYGHGSVPVAKAIAPYVEGYAVATIDEAILLRRHGIGKMIMILGITHESYYEDLLLYDIHPTVFRLEEAEKLSETAVKRGRQASVHLALDTGMNRIGMSPTQESADLVYTMSCLPGIRLEGLFTHFARADELDKTAYEAQFQAYEAFSHKLLSRGITIPIRHCSNSAGIVEGLASNELDMVRAGISIYGLYPSGEVSRERVKLLPAMELKSFISCIKTIEPGAAVSYGGTFVAKNTMKVATIPTGYGDGYPRGLSNKGSVLIHGQRARILGRVCMDQFMVDVTDIPEAEENDQVTLIGKDMRERITVEELADLSEGFHYEILCGIGKRVPRVYLRHGSVVGTKDYFNDVYQDFGYM</sequence>
<evidence type="ECO:0000256" key="4">
    <source>
        <dbReference type="HAMAP-Rule" id="MF_01201"/>
    </source>
</evidence>
<dbReference type="Proteomes" id="UP000429958">
    <property type="component" value="Unassembled WGS sequence"/>
</dbReference>
<gene>
    <name evidence="8" type="primary">alr</name>
    <name evidence="8" type="ORF">FYJ39_01405</name>
</gene>
<dbReference type="CDD" id="cd00430">
    <property type="entry name" value="PLPDE_III_AR"/>
    <property type="match status" value="1"/>
</dbReference>
<dbReference type="AlphaFoldDB" id="A0A7X2NI99"/>
<dbReference type="GO" id="GO:0030170">
    <property type="term" value="F:pyridoxal phosphate binding"/>
    <property type="evidence" value="ECO:0007669"/>
    <property type="project" value="UniProtKB-UniRule"/>
</dbReference>
<comment type="cofactor">
    <cofactor evidence="1 4 5">
        <name>pyridoxal 5'-phosphate</name>
        <dbReference type="ChEBI" id="CHEBI:597326"/>
    </cofactor>
</comment>
<dbReference type="InterPro" id="IPR029066">
    <property type="entry name" value="PLP-binding_barrel"/>
</dbReference>
<organism evidence="8 9">
    <name type="scientific">Clostridium porci</name>
    <dbReference type="NCBI Taxonomy" id="2605778"/>
    <lineage>
        <taxon>Bacteria</taxon>
        <taxon>Bacillati</taxon>
        <taxon>Bacillota</taxon>
        <taxon>Clostridia</taxon>
        <taxon>Eubacteriales</taxon>
        <taxon>Clostridiaceae</taxon>
        <taxon>Clostridium</taxon>
    </lineage>
</organism>
<keyword evidence="2 4" id="KW-0663">Pyridoxal phosphate</keyword>
<evidence type="ECO:0000256" key="5">
    <source>
        <dbReference type="PIRSR" id="PIRSR600821-50"/>
    </source>
</evidence>
<comment type="pathway">
    <text evidence="4">Amino-acid biosynthesis; D-alanine biosynthesis; D-alanine from L-alanine: step 1/1.</text>
</comment>
<dbReference type="EC" id="5.1.1.1" evidence="4"/>
<dbReference type="InterPro" id="IPR001608">
    <property type="entry name" value="Ala_racemase_N"/>
</dbReference>
<dbReference type="SMART" id="SM01005">
    <property type="entry name" value="Ala_racemase_C"/>
    <property type="match status" value="1"/>
</dbReference>
<feature type="binding site" evidence="4 6">
    <location>
        <position position="135"/>
    </location>
    <ligand>
        <name>substrate</name>
    </ligand>
</feature>
<comment type="catalytic activity">
    <reaction evidence="4">
        <text>L-alanine = D-alanine</text>
        <dbReference type="Rhea" id="RHEA:20249"/>
        <dbReference type="ChEBI" id="CHEBI:57416"/>
        <dbReference type="ChEBI" id="CHEBI:57972"/>
        <dbReference type="EC" id="5.1.1.1"/>
    </reaction>
</comment>
<dbReference type="FunFam" id="3.20.20.10:FF:000002">
    <property type="entry name" value="Alanine racemase"/>
    <property type="match status" value="1"/>
</dbReference>
<evidence type="ECO:0000259" key="7">
    <source>
        <dbReference type="SMART" id="SM01005"/>
    </source>
</evidence>
<dbReference type="Pfam" id="PF00842">
    <property type="entry name" value="Ala_racemase_C"/>
    <property type="match status" value="1"/>
</dbReference>
<dbReference type="PANTHER" id="PTHR30511">
    <property type="entry name" value="ALANINE RACEMASE"/>
    <property type="match status" value="1"/>
</dbReference>
<accession>A0A7X2NI99</accession>
<feature type="binding site" evidence="4 6">
    <location>
        <position position="315"/>
    </location>
    <ligand>
        <name>substrate</name>
    </ligand>
</feature>
<keyword evidence="9" id="KW-1185">Reference proteome</keyword>
<protein>
    <recommendedName>
        <fullName evidence="4">Alanine racemase</fullName>
        <ecNumber evidence="4">5.1.1.1</ecNumber>
    </recommendedName>
</protein>
<feature type="active site" description="Proton acceptor; specific for L-alanine" evidence="4">
    <location>
        <position position="267"/>
    </location>
</feature>
<dbReference type="GO" id="GO:0030632">
    <property type="term" value="P:D-alanine biosynthetic process"/>
    <property type="evidence" value="ECO:0007669"/>
    <property type="project" value="UniProtKB-UniRule"/>
</dbReference>
<dbReference type="GO" id="GO:0009252">
    <property type="term" value="P:peptidoglycan biosynthetic process"/>
    <property type="evidence" value="ECO:0007669"/>
    <property type="project" value="TreeGrafter"/>
</dbReference>
<evidence type="ECO:0000256" key="2">
    <source>
        <dbReference type="ARBA" id="ARBA00022898"/>
    </source>
</evidence>
<evidence type="ECO:0000313" key="9">
    <source>
        <dbReference type="Proteomes" id="UP000429958"/>
    </source>
</evidence>
<dbReference type="SUPFAM" id="SSF51419">
    <property type="entry name" value="PLP-binding barrel"/>
    <property type="match status" value="1"/>
</dbReference>
<dbReference type="PROSITE" id="PS00395">
    <property type="entry name" value="ALANINE_RACEMASE"/>
    <property type="match status" value="1"/>
</dbReference>
<dbReference type="PRINTS" id="PR00992">
    <property type="entry name" value="ALARACEMASE"/>
</dbReference>
<dbReference type="EMBL" id="VUMD01000001">
    <property type="protein sequence ID" value="MSS35271.1"/>
    <property type="molecule type" value="Genomic_DNA"/>
</dbReference>
<dbReference type="Gene3D" id="2.40.37.10">
    <property type="entry name" value="Lyase, Ornithine Decarboxylase, Chain A, domain 1"/>
    <property type="match status" value="1"/>
</dbReference>
<evidence type="ECO:0000313" key="8">
    <source>
        <dbReference type="EMBL" id="MSS35271.1"/>
    </source>
</evidence>
<feature type="active site" description="Proton acceptor; specific for D-alanine" evidence="4">
    <location>
        <position position="38"/>
    </location>
</feature>
<evidence type="ECO:0000256" key="1">
    <source>
        <dbReference type="ARBA" id="ARBA00001933"/>
    </source>
</evidence>
<comment type="similarity">
    <text evidence="4">Belongs to the alanine racemase family.</text>
</comment>
<dbReference type="Gene3D" id="3.20.20.10">
    <property type="entry name" value="Alanine racemase"/>
    <property type="match status" value="1"/>
</dbReference>
<dbReference type="InterPro" id="IPR000821">
    <property type="entry name" value="Ala_racemase"/>
</dbReference>
<proteinExistence type="inferred from homology"/>
<dbReference type="UniPathway" id="UPA00042">
    <property type="reaction ID" value="UER00497"/>
</dbReference>
<dbReference type="GO" id="GO:0008784">
    <property type="term" value="F:alanine racemase activity"/>
    <property type="evidence" value="ECO:0007669"/>
    <property type="project" value="UniProtKB-UniRule"/>
</dbReference>
<dbReference type="RefSeq" id="WP_154470678.1">
    <property type="nucleotide sequence ID" value="NZ_VUMD01000001.1"/>
</dbReference>